<dbReference type="EMBL" id="FOSR01000011">
    <property type="protein sequence ID" value="SFL01157.1"/>
    <property type="molecule type" value="Genomic_DNA"/>
</dbReference>
<gene>
    <name evidence="1" type="ORF">SAMN05192579_11155</name>
</gene>
<evidence type="ECO:0000313" key="1">
    <source>
        <dbReference type="EMBL" id="SFL01157.1"/>
    </source>
</evidence>
<proteinExistence type="predicted"/>
<protein>
    <recommendedName>
        <fullName evidence="3">DUF3025 domain-containing protein</fullName>
    </recommendedName>
</protein>
<keyword evidence="2" id="KW-1185">Reference proteome</keyword>
<accession>A0A1I4E986</accession>
<dbReference type="RefSeq" id="WP_092704386.1">
    <property type="nucleotide sequence ID" value="NZ_FOSR01000011.1"/>
</dbReference>
<reference evidence="2" key="1">
    <citation type="submission" date="2016-10" db="EMBL/GenBank/DDBJ databases">
        <authorList>
            <person name="Varghese N."/>
            <person name="Submissions S."/>
        </authorList>
    </citation>
    <scope>NUCLEOTIDE SEQUENCE [LARGE SCALE GENOMIC DNA]</scope>
    <source>
        <strain evidence="2">MO64</strain>
    </source>
</reference>
<sequence length="269" mass="30285">MRYVAPARGTVDPQVFDRLPLAAWRDHAGLLQGQAWPTIEALNALWPATTSTRFAAQDADLLADGLHYEQRIAEHGRIATRKDNWHDLLNALVWLRYPALKQALNLRQMAEIVRMGPKQRSRAQYAMTHFDEGGVIVVVRDPALLRLWDAHDWYALFWQHRQAWLDGSIRCELFGHALLELALNPDKLLVGKAVTFLSTGDADIRHADMHCAGLIATGALLHDPLELRPLPLSGIPGWHPANADEAFHRSTICYQPKRAGRRYPPASVL</sequence>
<dbReference type="Proteomes" id="UP000198725">
    <property type="component" value="Unassembled WGS sequence"/>
</dbReference>
<dbReference type="AlphaFoldDB" id="A0A1I4E986"/>
<evidence type="ECO:0008006" key="3">
    <source>
        <dbReference type="Google" id="ProtNLM"/>
    </source>
</evidence>
<name>A0A1I4E986_9GAMM</name>
<dbReference type="Pfam" id="PF11227">
    <property type="entry name" value="DUF3025"/>
    <property type="match status" value="1"/>
</dbReference>
<evidence type="ECO:0000313" key="2">
    <source>
        <dbReference type="Proteomes" id="UP000198725"/>
    </source>
</evidence>
<organism evidence="1 2">
    <name type="scientific">Rhodanobacter glycinis</name>
    <dbReference type="NCBI Taxonomy" id="582702"/>
    <lineage>
        <taxon>Bacteria</taxon>
        <taxon>Pseudomonadati</taxon>
        <taxon>Pseudomonadota</taxon>
        <taxon>Gammaproteobacteria</taxon>
        <taxon>Lysobacterales</taxon>
        <taxon>Rhodanobacteraceae</taxon>
        <taxon>Rhodanobacter</taxon>
    </lineage>
</organism>
<dbReference type="InterPro" id="IPR021390">
    <property type="entry name" value="DUF3025"/>
</dbReference>